<comment type="caution">
    <text evidence="1">The sequence shown here is derived from an EMBL/GenBank/DDBJ whole genome shotgun (WGS) entry which is preliminary data.</text>
</comment>
<evidence type="ECO:0000313" key="2">
    <source>
        <dbReference type="EMBL" id="GBM35285.1"/>
    </source>
</evidence>
<dbReference type="Proteomes" id="UP000499080">
    <property type="component" value="Unassembled WGS sequence"/>
</dbReference>
<name>A0A4Y2F3S9_ARAVE</name>
<keyword evidence="3" id="KW-1185">Reference proteome</keyword>
<proteinExistence type="predicted"/>
<gene>
    <name evidence="1" type="ORF">AVEN_102764_1</name>
    <name evidence="2" type="ORF">AVEN_210389_1</name>
</gene>
<sequence length="36" mass="4138">MDWSLCDPINWPPRSPGLFLNLSLSVGTSERHLLRE</sequence>
<reference evidence="1 3" key="1">
    <citation type="journal article" date="2019" name="Sci. Rep.">
        <title>Orb-weaving spider Araneus ventricosus genome elucidates the spidroin gene catalogue.</title>
        <authorList>
            <person name="Kono N."/>
            <person name="Nakamura H."/>
            <person name="Ohtoshi R."/>
            <person name="Moran D.A.P."/>
            <person name="Shinohara A."/>
            <person name="Yoshida Y."/>
            <person name="Fujiwara M."/>
            <person name="Mori M."/>
            <person name="Tomita M."/>
            <person name="Arakawa K."/>
        </authorList>
    </citation>
    <scope>NUCLEOTIDE SEQUENCE [LARGE SCALE GENOMIC DNA]</scope>
</reference>
<accession>A0A4Y2F3S9</accession>
<dbReference type="EMBL" id="BGPR01094550">
    <property type="protein sequence ID" value="GBM35189.1"/>
    <property type="molecule type" value="Genomic_DNA"/>
</dbReference>
<protein>
    <submittedName>
        <fullName evidence="1">Uncharacterized protein</fullName>
    </submittedName>
</protein>
<organism evidence="1 3">
    <name type="scientific">Araneus ventricosus</name>
    <name type="common">Orbweaver spider</name>
    <name type="synonym">Epeira ventricosa</name>
    <dbReference type="NCBI Taxonomy" id="182803"/>
    <lineage>
        <taxon>Eukaryota</taxon>
        <taxon>Metazoa</taxon>
        <taxon>Ecdysozoa</taxon>
        <taxon>Arthropoda</taxon>
        <taxon>Chelicerata</taxon>
        <taxon>Arachnida</taxon>
        <taxon>Araneae</taxon>
        <taxon>Araneomorphae</taxon>
        <taxon>Entelegynae</taxon>
        <taxon>Araneoidea</taxon>
        <taxon>Araneidae</taxon>
        <taxon>Araneus</taxon>
    </lineage>
</organism>
<dbReference type="EMBL" id="BGPR01094576">
    <property type="protein sequence ID" value="GBM35285.1"/>
    <property type="molecule type" value="Genomic_DNA"/>
</dbReference>
<evidence type="ECO:0000313" key="3">
    <source>
        <dbReference type="Proteomes" id="UP000499080"/>
    </source>
</evidence>
<evidence type="ECO:0000313" key="1">
    <source>
        <dbReference type="EMBL" id="GBM35189.1"/>
    </source>
</evidence>
<feature type="non-terminal residue" evidence="1">
    <location>
        <position position="36"/>
    </location>
</feature>
<dbReference type="AlphaFoldDB" id="A0A4Y2F3S9"/>